<dbReference type="GO" id="GO:0005524">
    <property type="term" value="F:ATP binding"/>
    <property type="evidence" value="ECO:0007669"/>
    <property type="project" value="UniProtKB-KW"/>
</dbReference>
<dbReference type="EC" id="3.6.1.3" evidence="5"/>
<dbReference type="RefSeq" id="WP_068907403.1">
    <property type="nucleotide sequence ID" value="NZ_LXEW01000011.1"/>
</dbReference>
<dbReference type="PANTHER" id="PTHR42734:SF18">
    <property type="entry name" value="VITAMIN B12 IMPORT ATP-BINDING PROTEIN BTUD"/>
    <property type="match status" value="1"/>
</dbReference>
<keyword evidence="1" id="KW-0813">Transport</keyword>
<proteinExistence type="predicted"/>
<dbReference type="InterPro" id="IPR050153">
    <property type="entry name" value="Metal_Ion_Import_ABC"/>
</dbReference>
<dbReference type="GO" id="GO:0016887">
    <property type="term" value="F:ATP hydrolysis activity"/>
    <property type="evidence" value="ECO:0007669"/>
    <property type="project" value="InterPro"/>
</dbReference>
<evidence type="ECO:0000256" key="2">
    <source>
        <dbReference type="ARBA" id="ARBA00022741"/>
    </source>
</evidence>
<keyword evidence="2" id="KW-0547">Nucleotide-binding</keyword>
<dbReference type="OrthoDB" id="5292475at2"/>
<organism evidence="5 6">
    <name type="scientific">Providencia heimbachae ATCC 35613</name>
    <dbReference type="NCBI Taxonomy" id="1354272"/>
    <lineage>
        <taxon>Bacteria</taxon>
        <taxon>Pseudomonadati</taxon>
        <taxon>Pseudomonadota</taxon>
        <taxon>Gammaproteobacteria</taxon>
        <taxon>Enterobacterales</taxon>
        <taxon>Morganellaceae</taxon>
        <taxon>Providencia</taxon>
    </lineage>
</organism>
<evidence type="ECO:0000313" key="6">
    <source>
        <dbReference type="Proteomes" id="UP000078224"/>
    </source>
</evidence>
<dbReference type="AlphaFoldDB" id="A0A1B7K246"/>
<protein>
    <submittedName>
        <fullName evidence="5">ATPase component of an ABC superfamily vitamin B12 transporter</fullName>
        <ecNumber evidence="5">3.6.1.3</ecNumber>
    </submittedName>
</protein>
<evidence type="ECO:0000313" key="5">
    <source>
        <dbReference type="EMBL" id="OAT54216.1"/>
    </source>
</evidence>
<dbReference type="PANTHER" id="PTHR42734">
    <property type="entry name" value="METAL TRANSPORT SYSTEM ATP-BINDING PROTEIN TM_0124-RELATED"/>
    <property type="match status" value="1"/>
</dbReference>
<dbReference type="Proteomes" id="UP000078224">
    <property type="component" value="Unassembled WGS sequence"/>
</dbReference>
<dbReference type="Pfam" id="PF00005">
    <property type="entry name" value="ABC_tran"/>
    <property type="match status" value="1"/>
</dbReference>
<dbReference type="Gene3D" id="3.40.50.300">
    <property type="entry name" value="P-loop containing nucleotide triphosphate hydrolases"/>
    <property type="match status" value="1"/>
</dbReference>
<feature type="domain" description="ABC transporter" evidence="4">
    <location>
        <begin position="20"/>
        <end position="165"/>
    </location>
</feature>
<keyword evidence="6" id="KW-1185">Reference proteome</keyword>
<keyword evidence="3" id="KW-0067">ATP-binding</keyword>
<evidence type="ECO:0000259" key="4">
    <source>
        <dbReference type="Pfam" id="PF00005"/>
    </source>
</evidence>
<dbReference type="SUPFAM" id="SSF52540">
    <property type="entry name" value="P-loop containing nucleoside triphosphate hydrolases"/>
    <property type="match status" value="1"/>
</dbReference>
<dbReference type="InterPro" id="IPR017871">
    <property type="entry name" value="ABC_transporter-like_CS"/>
</dbReference>
<comment type="caution">
    <text evidence="5">The sequence shown here is derived from an EMBL/GenBank/DDBJ whole genome shotgun (WGS) entry which is preliminary data.</text>
</comment>
<keyword evidence="5" id="KW-0378">Hydrolase</keyword>
<dbReference type="PATRIC" id="fig|1354272.4.peg.563"/>
<evidence type="ECO:0000256" key="1">
    <source>
        <dbReference type="ARBA" id="ARBA00022448"/>
    </source>
</evidence>
<dbReference type="EMBL" id="LXEW01000011">
    <property type="protein sequence ID" value="OAT54216.1"/>
    <property type="molecule type" value="Genomic_DNA"/>
</dbReference>
<evidence type="ECO:0000256" key="3">
    <source>
        <dbReference type="ARBA" id="ARBA00022840"/>
    </source>
</evidence>
<dbReference type="PROSITE" id="PS00211">
    <property type="entry name" value="ABC_TRANSPORTER_1"/>
    <property type="match status" value="1"/>
</dbReference>
<reference evidence="5 6" key="1">
    <citation type="submission" date="2016-04" db="EMBL/GenBank/DDBJ databases">
        <title>ATOL: Assembling a taxonomically balanced genome-scale reconstruction of the evolutionary history of the Enterobacteriaceae.</title>
        <authorList>
            <person name="Plunkett G.III."/>
            <person name="Neeno-Eckwall E.C."/>
            <person name="Glasner J.D."/>
            <person name="Perna N.T."/>
        </authorList>
    </citation>
    <scope>NUCLEOTIDE SEQUENCE [LARGE SCALE GENOMIC DNA]</scope>
    <source>
        <strain evidence="5 6">ATCC 35613</strain>
    </source>
</reference>
<accession>A0A1B7K246</accession>
<dbReference type="NCBIfam" id="NF002981">
    <property type="entry name" value="PRK03695.1"/>
    <property type="match status" value="1"/>
</dbReference>
<dbReference type="InterPro" id="IPR027417">
    <property type="entry name" value="P-loop_NTPase"/>
</dbReference>
<name>A0A1B7K246_9GAMM</name>
<dbReference type="InterPro" id="IPR003439">
    <property type="entry name" value="ABC_transporter-like_ATP-bd"/>
</dbReference>
<sequence length="255" mass="29048">MNIKKIIDIKNLFVDDRLINITEQVFAGEQIHLLGANGAGKSTLLAALSGFLNIKGLIQVNGYNIKDYTSHDLGQQRAYLTQKIDSTPILKVFQYLELFMLSKSHLTDLFNSLCADFQLEQLLHKSVNQLSGGEWQRVRIVAIFLQVWNSPLLCGKFILFDEPTNNLDIIQQATLDKWIKYFCHCSGTVIMSGHNLSHSYKNASRIWMIKKGQLIASGKPEEVMTENNLSEMFMSEVRLSQNATNKMWQVINFDD</sequence>
<gene>
    <name evidence="5" type="ORF">M998_0548</name>
</gene>